<dbReference type="Pfam" id="PF03829">
    <property type="entry name" value="PTSIIA_gutA"/>
    <property type="match status" value="1"/>
</dbReference>
<dbReference type="Proteomes" id="UP001220228">
    <property type="component" value="Chromosome"/>
</dbReference>
<dbReference type="PANTHER" id="PTHR40398:SF1">
    <property type="entry name" value="PTS SYSTEM GLUCITOL_SORBITOL-SPECIFIC EIIA COMPONENT"/>
    <property type="match status" value="1"/>
</dbReference>
<dbReference type="PROSITE" id="PS51097">
    <property type="entry name" value="PTS_EIIA_TYPE_5"/>
    <property type="match status" value="1"/>
</dbReference>
<reference evidence="2 3" key="1">
    <citation type="submission" date="2023-03" db="EMBL/GenBank/DDBJ databases">
        <authorList>
            <person name="Ruckert-Reed C."/>
        </authorList>
    </citation>
    <scope>NUCLEOTIDE SEQUENCE [LARGE SCALE GENOMIC DNA]</scope>
    <source>
        <strain evidence="2 3">DSM 115425</strain>
    </source>
</reference>
<dbReference type="PANTHER" id="PTHR40398">
    <property type="entry name" value="PTS SYSTEM GLUCITOL/SORBITOL-SPECIFIC EIIA COMPONENT"/>
    <property type="match status" value="1"/>
</dbReference>
<protein>
    <submittedName>
        <fullName evidence="2">PTS glucitol/sorbitol transporter subunit IIA</fullName>
    </submittedName>
</protein>
<evidence type="ECO:0000256" key="1">
    <source>
        <dbReference type="PROSITE-ProRule" id="PRU00420"/>
    </source>
</evidence>
<comment type="caution">
    <text evidence="1">Lacks conserved residue(s) required for the propagation of feature annotation.</text>
</comment>
<dbReference type="EMBL" id="CP120687">
    <property type="protein sequence ID" value="WFB38439.1"/>
    <property type="molecule type" value="Genomic_DNA"/>
</dbReference>
<keyword evidence="3" id="KW-1185">Reference proteome</keyword>
<sequence length="127" mass="13971">MQFKATVTAIGKDALSSKDPMIILFGPQATDALRDVAVIQQFADPTSLAQFSIQAGDRITIDETTFTMTYVGQLAISNLKAIGHVTLLFQDVPADKPMQNAIYLKPTHRPIFKVGTTLLYETQNELK</sequence>
<proteinExistence type="predicted"/>
<evidence type="ECO:0000313" key="3">
    <source>
        <dbReference type="Proteomes" id="UP001220228"/>
    </source>
</evidence>
<dbReference type="InterPro" id="IPR004716">
    <property type="entry name" value="PTS_IIA_glucitol/sorbitol-sp"/>
</dbReference>
<dbReference type="SUPFAM" id="SSF141530">
    <property type="entry name" value="PTSIIA/GutA-like"/>
    <property type="match status" value="1"/>
</dbReference>
<accession>A0ABY8DN81</accession>
<gene>
    <name evidence="2" type="ORF">LHUE1_001966</name>
</gene>
<dbReference type="InterPro" id="IPR036665">
    <property type="entry name" value="PTS_IIA_glucitol/sorbitol_sf"/>
</dbReference>
<name>A0ABY8DN81_9LACO</name>
<evidence type="ECO:0000313" key="2">
    <source>
        <dbReference type="EMBL" id="WFB38439.1"/>
    </source>
</evidence>
<organism evidence="2 3">
    <name type="scientific">Lacticaseibacillus huelsenbergensis</name>
    <dbReference type="NCBI Taxonomy" id="3035291"/>
    <lineage>
        <taxon>Bacteria</taxon>
        <taxon>Bacillati</taxon>
        <taxon>Bacillota</taxon>
        <taxon>Bacilli</taxon>
        <taxon>Lactobacillales</taxon>
        <taxon>Lactobacillaceae</taxon>
        <taxon>Lacticaseibacillus</taxon>
    </lineage>
</organism>
<dbReference type="RefSeq" id="WP_049169086.1">
    <property type="nucleotide sequence ID" value="NZ_CP120687.1"/>
</dbReference>
<dbReference type="Gene3D" id="2.40.33.40">
    <property type="entry name" value="Phosphotransferase system, glucitol/sorbitol-specific IIA component"/>
    <property type="match status" value="1"/>
</dbReference>